<evidence type="ECO:0000256" key="1">
    <source>
        <dbReference type="ARBA" id="ARBA00023015"/>
    </source>
</evidence>
<dbReference type="SUPFAM" id="SSF46689">
    <property type="entry name" value="Homeodomain-like"/>
    <property type="match status" value="1"/>
</dbReference>
<dbReference type="Proteomes" id="UP000071065">
    <property type="component" value="Chromosome"/>
</dbReference>
<dbReference type="GO" id="GO:0003677">
    <property type="term" value="F:DNA binding"/>
    <property type="evidence" value="ECO:0007669"/>
    <property type="project" value="UniProtKB-UniRule"/>
</dbReference>
<dbReference type="STRING" id="570277.EZMO1_0963"/>
<dbReference type="PANTHER" id="PTHR47506:SF1">
    <property type="entry name" value="HTH-TYPE TRANSCRIPTIONAL REGULATOR YJDC"/>
    <property type="match status" value="1"/>
</dbReference>
<gene>
    <name evidence="6" type="ORF">EZMO1_0963</name>
</gene>
<evidence type="ECO:0000313" key="7">
    <source>
        <dbReference type="Proteomes" id="UP000071065"/>
    </source>
</evidence>
<evidence type="ECO:0000259" key="5">
    <source>
        <dbReference type="PROSITE" id="PS50977"/>
    </source>
</evidence>
<dbReference type="KEGG" id="emp:EZMO1_0963"/>
<accession>A0A142B8V1</accession>
<dbReference type="Gene3D" id="1.10.10.60">
    <property type="entry name" value="Homeodomain-like"/>
    <property type="match status" value="1"/>
</dbReference>
<sequence length="87" mass="9910">MVDRQQKQVRIITCGTEMARPQQYDRSIVTDSAMHLFWHKGYYTTPVSEIIKITGLQAVSLYSAFGSKEGLLLAMLNHYTDQLASRT</sequence>
<dbReference type="EMBL" id="CP013251">
    <property type="protein sequence ID" value="AMO55177.1"/>
    <property type="molecule type" value="Genomic_DNA"/>
</dbReference>
<evidence type="ECO:0000256" key="4">
    <source>
        <dbReference type="PROSITE-ProRule" id="PRU00335"/>
    </source>
</evidence>
<reference evidence="6 7" key="1">
    <citation type="journal article" date="2016" name="Front. Microbiol.">
        <title>Genomic Insight into the Host-Endosymbiont Relationship of Endozoicomonas montiporae CL-33(T) with its Coral Host.</title>
        <authorList>
            <person name="Ding J.-Y."/>
            <person name="Shiu J.-H."/>
            <person name="Chen W.-M."/>
            <person name="Chiang Y.-R."/>
            <person name="Tang S.-L."/>
        </authorList>
    </citation>
    <scope>NUCLEOTIDE SEQUENCE [LARGE SCALE GENOMIC DNA]</scope>
    <source>
        <strain evidence="6 7">CL-33</strain>
    </source>
</reference>
<name>A0A142B8V1_9GAMM</name>
<keyword evidence="2 4" id="KW-0238">DNA-binding</keyword>
<dbReference type="Pfam" id="PF00440">
    <property type="entry name" value="TetR_N"/>
    <property type="match status" value="1"/>
</dbReference>
<dbReference type="InterPro" id="IPR009057">
    <property type="entry name" value="Homeodomain-like_sf"/>
</dbReference>
<evidence type="ECO:0000256" key="3">
    <source>
        <dbReference type="ARBA" id="ARBA00023163"/>
    </source>
</evidence>
<organism evidence="6 7">
    <name type="scientific">Endozoicomonas montiporae CL-33</name>
    <dbReference type="NCBI Taxonomy" id="570277"/>
    <lineage>
        <taxon>Bacteria</taxon>
        <taxon>Pseudomonadati</taxon>
        <taxon>Pseudomonadota</taxon>
        <taxon>Gammaproteobacteria</taxon>
        <taxon>Oceanospirillales</taxon>
        <taxon>Endozoicomonadaceae</taxon>
        <taxon>Endozoicomonas</taxon>
    </lineage>
</organism>
<feature type="domain" description="HTH tetR-type" evidence="5">
    <location>
        <begin position="23"/>
        <end position="83"/>
    </location>
</feature>
<keyword evidence="1" id="KW-0805">Transcription regulation</keyword>
<evidence type="ECO:0000256" key="2">
    <source>
        <dbReference type="ARBA" id="ARBA00023125"/>
    </source>
</evidence>
<evidence type="ECO:0000313" key="6">
    <source>
        <dbReference type="EMBL" id="AMO55177.1"/>
    </source>
</evidence>
<keyword evidence="3" id="KW-0804">Transcription</keyword>
<dbReference type="PATRIC" id="fig|570277.3.peg.1048"/>
<dbReference type="InterPro" id="IPR001647">
    <property type="entry name" value="HTH_TetR"/>
</dbReference>
<feature type="DNA-binding region" description="H-T-H motif" evidence="4">
    <location>
        <begin position="46"/>
        <end position="65"/>
    </location>
</feature>
<dbReference type="PANTHER" id="PTHR47506">
    <property type="entry name" value="TRANSCRIPTIONAL REGULATORY PROTEIN"/>
    <property type="match status" value="1"/>
</dbReference>
<dbReference type="PROSITE" id="PS50977">
    <property type="entry name" value="HTH_TETR_2"/>
    <property type="match status" value="1"/>
</dbReference>
<proteinExistence type="predicted"/>
<protein>
    <submittedName>
        <fullName evidence="6">Putative transcriptional regulator</fullName>
    </submittedName>
</protein>
<dbReference type="PRINTS" id="PR00455">
    <property type="entry name" value="HTHTETR"/>
</dbReference>
<dbReference type="AlphaFoldDB" id="A0A142B8V1"/>